<keyword evidence="7" id="KW-0732">Signal</keyword>
<reference evidence="9 10" key="1">
    <citation type="submission" date="2019-07" db="EMBL/GenBank/DDBJ databases">
        <title>Tepidimonas fonticaldi AT-A2 draft genome.</title>
        <authorList>
            <person name="Da Costa M.S."/>
            <person name="Froufe H.J.C."/>
            <person name="Egas C."/>
            <person name="Albuquerque L."/>
        </authorList>
    </citation>
    <scope>NUCLEOTIDE SEQUENCE [LARGE SCALE GENOMIC DNA]</scope>
    <source>
        <strain evidence="9 10">AT-A2</strain>
    </source>
</reference>
<keyword evidence="4 6" id="KW-1133">Transmembrane helix</keyword>
<comment type="caution">
    <text evidence="9">The sequence shown here is derived from an EMBL/GenBank/DDBJ whole genome shotgun (WGS) entry which is preliminary data.</text>
</comment>
<keyword evidence="3 6" id="KW-0812">Transmembrane</keyword>
<comment type="subcellular location">
    <subcellularLocation>
        <location evidence="1">Membrane</location>
        <topology evidence="1">Multi-pass membrane protein</topology>
    </subcellularLocation>
</comment>
<proteinExistence type="predicted"/>
<feature type="transmembrane region" description="Helical" evidence="6">
    <location>
        <begin position="185"/>
        <end position="204"/>
    </location>
</feature>
<evidence type="ECO:0000313" key="10">
    <source>
        <dbReference type="Proteomes" id="UP000316388"/>
    </source>
</evidence>
<keyword evidence="2" id="KW-0813">Transport</keyword>
<feature type="transmembrane region" description="Helical" evidence="6">
    <location>
        <begin position="352"/>
        <end position="376"/>
    </location>
</feature>
<feature type="transmembrane region" description="Helical" evidence="6">
    <location>
        <begin position="388"/>
        <end position="415"/>
    </location>
</feature>
<feature type="transmembrane region" description="Helical" evidence="6">
    <location>
        <begin position="31"/>
        <end position="61"/>
    </location>
</feature>
<evidence type="ECO:0000313" key="9">
    <source>
        <dbReference type="EMBL" id="TSE37154.1"/>
    </source>
</evidence>
<dbReference type="GO" id="GO:0005886">
    <property type="term" value="C:plasma membrane"/>
    <property type="evidence" value="ECO:0007669"/>
    <property type="project" value="TreeGrafter"/>
</dbReference>
<gene>
    <name evidence="9" type="primary">sdcS</name>
    <name evidence="9" type="ORF">Tfont_01250</name>
</gene>
<feature type="transmembrane region" description="Helical" evidence="6">
    <location>
        <begin position="73"/>
        <end position="95"/>
    </location>
</feature>
<feature type="chain" id="PRO_5021898739" evidence="7">
    <location>
        <begin position="22"/>
        <end position="491"/>
    </location>
</feature>
<dbReference type="Proteomes" id="UP000316388">
    <property type="component" value="Unassembled WGS sequence"/>
</dbReference>
<dbReference type="Pfam" id="PF03600">
    <property type="entry name" value="CitMHS"/>
    <property type="match status" value="1"/>
</dbReference>
<evidence type="ECO:0000256" key="6">
    <source>
        <dbReference type="SAM" id="Phobius"/>
    </source>
</evidence>
<dbReference type="EMBL" id="VJOO01000009">
    <property type="protein sequence ID" value="TSE37154.1"/>
    <property type="molecule type" value="Genomic_DNA"/>
</dbReference>
<feature type="transmembrane region" description="Helical" evidence="6">
    <location>
        <begin position="455"/>
        <end position="488"/>
    </location>
</feature>
<evidence type="ECO:0000256" key="2">
    <source>
        <dbReference type="ARBA" id="ARBA00022448"/>
    </source>
</evidence>
<feature type="transmembrane region" description="Helical" evidence="6">
    <location>
        <begin position="291"/>
        <end position="310"/>
    </location>
</feature>
<evidence type="ECO:0000256" key="5">
    <source>
        <dbReference type="ARBA" id="ARBA00023136"/>
    </source>
</evidence>
<feature type="transmembrane region" description="Helical" evidence="6">
    <location>
        <begin position="224"/>
        <end position="247"/>
    </location>
</feature>
<evidence type="ECO:0000256" key="1">
    <source>
        <dbReference type="ARBA" id="ARBA00004141"/>
    </source>
</evidence>
<keyword evidence="5 6" id="KW-0472">Membrane</keyword>
<dbReference type="RefSeq" id="WP_143968813.1">
    <property type="nucleotide sequence ID" value="NZ_VJOO01000009.1"/>
</dbReference>
<dbReference type="PANTHER" id="PTHR10283">
    <property type="entry name" value="SOLUTE CARRIER FAMILY 13 MEMBER"/>
    <property type="match status" value="1"/>
</dbReference>
<sequence length="491" mass="49346">MTARAAVGLAAAAVAALAVHAGVDAPAAARGGLALFAAIGLLWLTQALHLSVTALLVPLLAVGLGLLPLREALAAFAQPVIFLFLGGFALAAALTQHGLDRALARQLLRLARGRPWPAVLGLWGTTALLSMWLSNTATTAMMLPLAIGLLQRGGWWPAVPAGPGDGAVRPPAPAAPNDMAATRTAAFVLLGVAYSASIGGMATLVGSPPNAIAAAQAGLDFAAWLAYGLPAALLLWPLMGLALALLLRPAFHRPGSPPGSAPRAADGDSTFTAPAQDADAEAPFVWTRARVLTAVIFALTALGWVVGAPLLRRLGIAGDADALVALAAIVALVGSGALRFEALERHAQWGVLLLFGGGLALGEVMARTGATAWLVQALLAHLHGWPPWLIGLALIAFVIFLTELVSNTASAALLVPIVLTLSAELGLPAAAMAASVALAASCAFMLPVATPPNAIVYGAGVVGAGAMARAGLVLNVLALAVLGVLTALRAG</sequence>
<dbReference type="AlphaFoldDB" id="A0A554XMU9"/>
<dbReference type="PANTHER" id="PTHR10283:SF82">
    <property type="entry name" value="SOLUTE CARRIER FAMILY 13 MEMBER 2"/>
    <property type="match status" value="1"/>
</dbReference>
<name>A0A554XMU9_9BURK</name>
<accession>A0A554XMU9</accession>
<feature type="transmembrane region" description="Helical" evidence="6">
    <location>
        <begin position="115"/>
        <end position="133"/>
    </location>
</feature>
<evidence type="ECO:0000256" key="4">
    <source>
        <dbReference type="ARBA" id="ARBA00022989"/>
    </source>
</evidence>
<feature type="domain" description="Citrate transporter-like" evidence="8">
    <location>
        <begin position="41"/>
        <end position="436"/>
    </location>
</feature>
<dbReference type="PROSITE" id="PS01271">
    <property type="entry name" value="NA_SULFATE"/>
    <property type="match status" value="1"/>
</dbReference>
<feature type="transmembrane region" description="Helical" evidence="6">
    <location>
        <begin position="322"/>
        <end position="340"/>
    </location>
</feature>
<dbReference type="InterPro" id="IPR031312">
    <property type="entry name" value="Na/sul_symport_CS"/>
</dbReference>
<evidence type="ECO:0000256" key="3">
    <source>
        <dbReference type="ARBA" id="ARBA00022692"/>
    </source>
</evidence>
<dbReference type="GO" id="GO:0022857">
    <property type="term" value="F:transmembrane transporter activity"/>
    <property type="evidence" value="ECO:0007669"/>
    <property type="project" value="TreeGrafter"/>
</dbReference>
<dbReference type="InterPro" id="IPR004680">
    <property type="entry name" value="Cit_transptr-like_dom"/>
</dbReference>
<organism evidence="9 10">
    <name type="scientific">Tepidimonas fonticaldi</name>
    <dbReference type="NCBI Taxonomy" id="1101373"/>
    <lineage>
        <taxon>Bacteria</taxon>
        <taxon>Pseudomonadati</taxon>
        <taxon>Pseudomonadota</taxon>
        <taxon>Betaproteobacteria</taxon>
        <taxon>Burkholderiales</taxon>
        <taxon>Tepidimonas</taxon>
    </lineage>
</organism>
<evidence type="ECO:0000259" key="8">
    <source>
        <dbReference type="Pfam" id="PF03600"/>
    </source>
</evidence>
<feature type="signal peptide" evidence="7">
    <location>
        <begin position="1"/>
        <end position="21"/>
    </location>
</feature>
<protein>
    <submittedName>
        <fullName evidence="9">Sodium-dependent dicarboxylate transporter SdcS</fullName>
    </submittedName>
</protein>
<evidence type="ECO:0000256" key="7">
    <source>
        <dbReference type="SAM" id="SignalP"/>
    </source>
</evidence>